<sequence>MLNFRHAIARKGVGIALTGLVLASVSACGEDQPPLTESTATGTPIKIGVVASLSGKSLPATAGPEGLKAWATTINGQGGLAGHEVEIIVRDDGNDPTKSLTAVKQLVEEDGVVAITSWTSLETSWADYVEDQNIPVIGGQSYAPIWMESPSFFPVQATLGTAMTSQPLMALNAGAETIGSYYTADVASAVEAVEAKNGIAASLGLEAVFDAAISSSQPDFTAPCLAGKDAGAEAMMLSGVPVERITPSCAQQGFTPLWILPGENVTAEVLRTPELGDVLAPQMAFPFFVEDAATEDYRNAMETDYRGPEEEMFSPLTSSAWMTGLVYEEVANALAEEGTVTSDDMFTGLYQVKDLSHDGLLAGISYAKNDKARSVDCFWETTVEDGKWEAPNGLEPTCL</sequence>
<proteinExistence type="inferred from homology"/>
<dbReference type="Pfam" id="PF13458">
    <property type="entry name" value="Peripla_BP_6"/>
    <property type="match status" value="1"/>
</dbReference>
<evidence type="ECO:0000313" key="5">
    <source>
        <dbReference type="EMBL" id="RHW23986.1"/>
    </source>
</evidence>
<organism evidence="5 6">
    <name type="scientific">Nocardioides immobilis</name>
    <dbReference type="NCBI Taxonomy" id="2049295"/>
    <lineage>
        <taxon>Bacteria</taxon>
        <taxon>Bacillati</taxon>
        <taxon>Actinomycetota</taxon>
        <taxon>Actinomycetes</taxon>
        <taxon>Propionibacteriales</taxon>
        <taxon>Nocardioidaceae</taxon>
        <taxon>Nocardioides</taxon>
    </lineage>
</organism>
<reference evidence="5 6" key="1">
    <citation type="submission" date="2018-09" db="EMBL/GenBank/DDBJ databases">
        <title>Genome sequencing of Nocardioides immobilis CCTCC AB 2017083 for comparison to Nocardioides silvaticus.</title>
        <authorList>
            <person name="Li C."/>
            <person name="Wang G."/>
        </authorList>
    </citation>
    <scope>NUCLEOTIDE SEQUENCE [LARGE SCALE GENOMIC DNA]</scope>
    <source>
        <strain evidence="5 6">CCTCC AB 2017083</strain>
    </source>
</reference>
<evidence type="ECO:0000256" key="2">
    <source>
        <dbReference type="ARBA" id="ARBA00022729"/>
    </source>
</evidence>
<dbReference type="OrthoDB" id="4482263at2"/>
<comment type="similarity">
    <text evidence="1">Belongs to the leucine-binding protein family.</text>
</comment>
<dbReference type="InterPro" id="IPR028082">
    <property type="entry name" value="Peripla_BP_I"/>
</dbReference>
<feature type="chain" id="PRO_5019221484" description="Leucine-binding protein domain-containing protein" evidence="3">
    <location>
        <begin position="30"/>
        <end position="399"/>
    </location>
</feature>
<keyword evidence="2 3" id="KW-0732">Signal</keyword>
<dbReference type="Proteomes" id="UP000283644">
    <property type="component" value="Unassembled WGS sequence"/>
</dbReference>
<name>A0A417XUH3_9ACTN</name>
<dbReference type="InterPro" id="IPR028081">
    <property type="entry name" value="Leu-bd"/>
</dbReference>
<accession>A0A417XUH3</accession>
<dbReference type="Gene3D" id="3.40.50.2300">
    <property type="match status" value="2"/>
</dbReference>
<protein>
    <recommendedName>
        <fullName evidence="4">Leucine-binding protein domain-containing protein</fullName>
    </recommendedName>
</protein>
<dbReference type="InterPro" id="IPR051010">
    <property type="entry name" value="BCAA_transport"/>
</dbReference>
<feature type="signal peptide" evidence="3">
    <location>
        <begin position="1"/>
        <end position="29"/>
    </location>
</feature>
<dbReference type="SUPFAM" id="SSF53822">
    <property type="entry name" value="Periplasmic binding protein-like I"/>
    <property type="match status" value="1"/>
</dbReference>
<evidence type="ECO:0000256" key="1">
    <source>
        <dbReference type="ARBA" id="ARBA00010062"/>
    </source>
</evidence>
<dbReference type="RefSeq" id="WP_118928337.1">
    <property type="nucleotide sequence ID" value="NZ_QXGH01000037.1"/>
</dbReference>
<dbReference type="AlphaFoldDB" id="A0A417XUH3"/>
<evidence type="ECO:0000313" key="6">
    <source>
        <dbReference type="Proteomes" id="UP000283644"/>
    </source>
</evidence>
<comment type="caution">
    <text evidence="5">The sequence shown here is derived from an EMBL/GenBank/DDBJ whole genome shotgun (WGS) entry which is preliminary data.</text>
</comment>
<keyword evidence="6" id="KW-1185">Reference proteome</keyword>
<dbReference type="PROSITE" id="PS51257">
    <property type="entry name" value="PROKAR_LIPOPROTEIN"/>
    <property type="match status" value="1"/>
</dbReference>
<evidence type="ECO:0000259" key="4">
    <source>
        <dbReference type="Pfam" id="PF13458"/>
    </source>
</evidence>
<dbReference type="PANTHER" id="PTHR30483:SF38">
    <property type="entry name" value="BLR7848 PROTEIN"/>
    <property type="match status" value="1"/>
</dbReference>
<dbReference type="CDD" id="cd06341">
    <property type="entry name" value="PBP1_ABC_ligand_binding-like"/>
    <property type="match status" value="1"/>
</dbReference>
<feature type="domain" description="Leucine-binding protein" evidence="4">
    <location>
        <begin position="44"/>
        <end position="386"/>
    </location>
</feature>
<evidence type="ECO:0000256" key="3">
    <source>
        <dbReference type="SAM" id="SignalP"/>
    </source>
</evidence>
<dbReference type="PANTHER" id="PTHR30483">
    <property type="entry name" value="LEUCINE-SPECIFIC-BINDING PROTEIN"/>
    <property type="match status" value="1"/>
</dbReference>
<gene>
    <name evidence="5" type="ORF">D0Z08_26705</name>
</gene>
<dbReference type="EMBL" id="QXGH01000037">
    <property type="protein sequence ID" value="RHW23986.1"/>
    <property type="molecule type" value="Genomic_DNA"/>
</dbReference>